<protein>
    <submittedName>
        <fullName evidence="2">Uncharacterized protein</fullName>
    </submittedName>
</protein>
<evidence type="ECO:0000313" key="2">
    <source>
        <dbReference type="EMBL" id="ARN84077.1"/>
    </source>
</evidence>
<proteinExistence type="predicted"/>
<gene>
    <name evidence="2" type="ORF">GQ61_00500</name>
</gene>
<feature type="signal peptide" evidence="1">
    <location>
        <begin position="1"/>
        <end position="20"/>
    </location>
</feature>
<sequence length="106" mass="11925">MLKFISMLMVCVVFSSSADAQCPRNSTVQRIFGHLFSGQKVNIDGNVWAVERMNSDVEFLDSDPQRVDTPKEALAQNSKTCVYEAYDARGHKSSLTMNDHGPLHFR</sequence>
<dbReference type="EMBL" id="CP008743">
    <property type="protein sequence ID" value="ARN84077.1"/>
    <property type="molecule type" value="Genomic_DNA"/>
</dbReference>
<dbReference type="Proteomes" id="UP000237351">
    <property type="component" value="Chromosome"/>
</dbReference>
<name>A0A1W6N2K5_9PROT</name>
<reference evidence="2 3" key="1">
    <citation type="submission" date="2014-06" db="EMBL/GenBank/DDBJ databases">
        <title>The genome of the endonuclear symbiont Nucleicultrix amoebiphila.</title>
        <authorList>
            <person name="Schulz F."/>
            <person name="Horn M."/>
        </authorList>
    </citation>
    <scope>NUCLEOTIDE SEQUENCE [LARGE SCALE GENOMIC DNA]</scope>
    <source>
        <strain evidence="2 3">FS5</strain>
    </source>
</reference>
<evidence type="ECO:0000256" key="1">
    <source>
        <dbReference type="SAM" id="SignalP"/>
    </source>
</evidence>
<dbReference type="KEGG" id="naf:GQ61_00500"/>
<organism evidence="2 3">
    <name type="scientific">Candidatus Nucleicultrix amoebiphila FS5</name>
    <dbReference type="NCBI Taxonomy" id="1414854"/>
    <lineage>
        <taxon>Bacteria</taxon>
        <taxon>Pseudomonadati</taxon>
        <taxon>Pseudomonadota</taxon>
        <taxon>Alphaproteobacteria</taxon>
        <taxon>Holosporales</taxon>
        <taxon>Candidatus Nucleicultricaceae</taxon>
        <taxon>Candidatus Nucleicultrix</taxon>
    </lineage>
</organism>
<keyword evidence="1" id="KW-0732">Signal</keyword>
<dbReference type="RefSeq" id="WP_085783428.1">
    <property type="nucleotide sequence ID" value="NZ_CP008743.1"/>
</dbReference>
<accession>A0A1W6N2K5</accession>
<feature type="chain" id="PRO_5010874919" evidence="1">
    <location>
        <begin position="21"/>
        <end position="106"/>
    </location>
</feature>
<dbReference type="AlphaFoldDB" id="A0A1W6N2K5"/>
<keyword evidence="3" id="KW-1185">Reference proteome</keyword>
<dbReference type="STRING" id="1414854.GQ61_00500"/>
<evidence type="ECO:0000313" key="3">
    <source>
        <dbReference type="Proteomes" id="UP000237351"/>
    </source>
</evidence>